<name>A0AAD9N391_9ANNE</name>
<dbReference type="AlphaFoldDB" id="A0AAD9N391"/>
<feature type="region of interest" description="Disordered" evidence="1">
    <location>
        <begin position="15"/>
        <end position="55"/>
    </location>
</feature>
<evidence type="ECO:0000313" key="2">
    <source>
        <dbReference type="EMBL" id="KAK2153401.1"/>
    </source>
</evidence>
<accession>A0AAD9N391</accession>
<feature type="compositionally biased region" description="Basic and acidic residues" evidence="1">
    <location>
        <begin position="31"/>
        <end position="46"/>
    </location>
</feature>
<comment type="caution">
    <text evidence="2">The sequence shown here is derived from an EMBL/GenBank/DDBJ whole genome shotgun (WGS) entry which is preliminary data.</text>
</comment>
<feature type="compositionally biased region" description="Polar residues" evidence="1">
    <location>
        <begin position="131"/>
        <end position="156"/>
    </location>
</feature>
<feature type="region of interest" description="Disordered" evidence="1">
    <location>
        <begin position="560"/>
        <end position="581"/>
    </location>
</feature>
<feature type="compositionally biased region" description="Low complexity" evidence="1">
    <location>
        <begin position="225"/>
        <end position="237"/>
    </location>
</feature>
<feature type="region of interest" description="Disordered" evidence="1">
    <location>
        <begin position="80"/>
        <end position="116"/>
    </location>
</feature>
<dbReference type="EMBL" id="JAODUP010000298">
    <property type="protein sequence ID" value="KAK2153401.1"/>
    <property type="molecule type" value="Genomic_DNA"/>
</dbReference>
<feature type="compositionally biased region" description="Basic and acidic residues" evidence="1">
    <location>
        <begin position="790"/>
        <end position="819"/>
    </location>
</feature>
<dbReference type="PANTHER" id="PTHR22045">
    <property type="entry name" value="PROLINE AND SERINE-RICH PROTEIN 3"/>
    <property type="match status" value="1"/>
</dbReference>
<protein>
    <submittedName>
        <fullName evidence="2">Uncharacterized protein</fullName>
    </submittedName>
</protein>
<evidence type="ECO:0000313" key="3">
    <source>
        <dbReference type="Proteomes" id="UP001208570"/>
    </source>
</evidence>
<dbReference type="InterPro" id="IPR037646">
    <property type="entry name" value="PROSER3"/>
</dbReference>
<feature type="region of interest" description="Disordered" evidence="1">
    <location>
        <begin position="597"/>
        <end position="824"/>
    </location>
</feature>
<feature type="compositionally biased region" description="Basic residues" evidence="1">
    <location>
        <begin position="772"/>
        <end position="783"/>
    </location>
</feature>
<dbReference type="Proteomes" id="UP001208570">
    <property type="component" value="Unassembled WGS sequence"/>
</dbReference>
<dbReference type="PANTHER" id="PTHR22045:SF6">
    <property type="entry name" value="PROLINE AND SERINE-RICH PROTEIN 3"/>
    <property type="match status" value="1"/>
</dbReference>
<feature type="compositionally biased region" description="Basic and acidic residues" evidence="1">
    <location>
        <begin position="612"/>
        <end position="633"/>
    </location>
</feature>
<gene>
    <name evidence="2" type="ORF">LSH36_298g02002</name>
</gene>
<feature type="compositionally biased region" description="Basic and acidic residues" evidence="1">
    <location>
        <begin position="570"/>
        <end position="581"/>
    </location>
</feature>
<feature type="compositionally biased region" description="Basic and acidic residues" evidence="1">
    <location>
        <begin position="194"/>
        <end position="221"/>
    </location>
</feature>
<proteinExistence type="predicted"/>
<feature type="compositionally biased region" description="Basic and acidic residues" evidence="1">
    <location>
        <begin position="668"/>
        <end position="696"/>
    </location>
</feature>
<feature type="region of interest" description="Disordered" evidence="1">
    <location>
        <begin position="173"/>
        <end position="258"/>
    </location>
</feature>
<evidence type="ECO:0000256" key="1">
    <source>
        <dbReference type="SAM" id="MobiDB-lite"/>
    </source>
</evidence>
<feature type="compositionally biased region" description="Polar residues" evidence="1">
    <location>
        <begin position="327"/>
        <end position="336"/>
    </location>
</feature>
<feature type="region of interest" description="Disordered" evidence="1">
    <location>
        <begin position="307"/>
        <end position="336"/>
    </location>
</feature>
<organism evidence="2 3">
    <name type="scientific">Paralvinella palmiformis</name>
    <dbReference type="NCBI Taxonomy" id="53620"/>
    <lineage>
        <taxon>Eukaryota</taxon>
        <taxon>Metazoa</taxon>
        <taxon>Spiralia</taxon>
        <taxon>Lophotrochozoa</taxon>
        <taxon>Annelida</taxon>
        <taxon>Polychaeta</taxon>
        <taxon>Sedentaria</taxon>
        <taxon>Canalipalpata</taxon>
        <taxon>Terebellida</taxon>
        <taxon>Terebelliformia</taxon>
        <taxon>Alvinellidae</taxon>
        <taxon>Paralvinella</taxon>
    </lineage>
</organism>
<keyword evidence="3" id="KW-1185">Reference proteome</keyword>
<reference evidence="2" key="1">
    <citation type="journal article" date="2023" name="Mol. Biol. Evol.">
        <title>Third-Generation Sequencing Reveals the Adaptive Role of the Epigenome in Three Deep-Sea Polychaetes.</title>
        <authorList>
            <person name="Perez M."/>
            <person name="Aroh O."/>
            <person name="Sun Y."/>
            <person name="Lan Y."/>
            <person name="Juniper S.K."/>
            <person name="Young C.R."/>
            <person name="Angers B."/>
            <person name="Qian P.Y."/>
        </authorList>
    </citation>
    <scope>NUCLEOTIDE SEQUENCE</scope>
    <source>
        <strain evidence="2">P08H-3</strain>
    </source>
</reference>
<feature type="compositionally biased region" description="Polar residues" evidence="1">
    <location>
        <begin position="246"/>
        <end position="258"/>
    </location>
</feature>
<feature type="region of interest" description="Disordered" evidence="1">
    <location>
        <begin position="128"/>
        <end position="156"/>
    </location>
</feature>
<sequence>MMSYGLRRAVDPFHEEPLPRAFYHPSSQRNVDGKDKKNHLSPERVKNQAKKSTKLTPEEEAFLCGSYKYQKSYKAFAKEQAEIGQEEEDGLSRFNESWPGSERPSSPSGCFSAHDEAGNFSSLMREEIKKSTQSRGSISTLFSSRGESTSPVSTIDNIKGRLNFDDFLKPEKTISSESGSEVKASEHASTLSKYIDRFRTGTPKSREERQRDSTTSKKDFWWLDSTCSPSTPPSSSTPREDEEPKISSTKTRSRIRTMTNVRDKHEDHSFILTKKNLKSSGLADRLSQPNPWDFDEHTRHLQEKAEQLLEKTESSLSSADPAVSTDGLGQSSPDTTSIMSEIPYLPGFVHRRLNEKPGGTLRPTRKEDDILYQWRLKRKMELAKERVYSGMTRPVVQERFNSMKNRLIGAGVCNKLADDDLVNSKLAEFRQRLVSGNVVPGSSNFTPAPTKNSEDMTTSVQQGMIPIASPHISGSQDGVCQQRSDHKIQPHLHLDCDILPHGDRHPIETSRIKQTRRTNKLYENNVYQRSSHREVGVQYSMDHGEYCGSCGMDRVMSRSKEEAIQTDLPPDPRDKSVPVNDKNELCPVNFMPHQLETEEHLPGNTDYVGRSALDKSRGSVPNRLEHPTPHHSSELPSYRVGESISHDSGESPLARLNGENADSTYLDSESKRMKATKKNENDHKYVEEMIPEKDPGADGGITSKSKKDSHRKDSDFESRQSLTEVSDVDEGHRNCNDVPPIEGPHSNKKNGVPEKVNRHKEKPFGDVSRSSVKTRKSHHKTRSTKLSVQHSERSVEPGSKCRDLNDKREHIPEPRDHSSPCRPLSDTIGQVVRNHLLSSWSAESDTSLRSSVNTLPRSTLAASPELPVGEQIPDVDASRSAETGLVNEIKIGNQTIPLSDGEEFADDEFLQTLRERRQCFLNKLAQLNSR</sequence>